<proteinExistence type="predicted"/>
<dbReference type="SUPFAM" id="SSF50129">
    <property type="entry name" value="GroES-like"/>
    <property type="match status" value="1"/>
</dbReference>
<dbReference type="GO" id="GO:0016491">
    <property type="term" value="F:oxidoreductase activity"/>
    <property type="evidence" value="ECO:0007669"/>
    <property type="project" value="InterPro"/>
</dbReference>
<dbReference type="InterPro" id="IPR050700">
    <property type="entry name" value="YIM1/Zinc_Alcohol_DH_Fams"/>
</dbReference>
<name>A0A814H7S9_9BILA</name>
<protein>
    <recommendedName>
        <fullName evidence="1">Enoyl reductase (ER) domain-containing protein</fullName>
    </recommendedName>
</protein>
<dbReference type="InterPro" id="IPR013154">
    <property type="entry name" value="ADH-like_N"/>
</dbReference>
<dbReference type="OrthoDB" id="48317at2759"/>
<feature type="domain" description="Enoyl reductase (ER)" evidence="1">
    <location>
        <begin position="29"/>
        <end position="328"/>
    </location>
</feature>
<dbReference type="Pfam" id="PF13602">
    <property type="entry name" value="ADH_zinc_N_2"/>
    <property type="match status" value="1"/>
</dbReference>
<comment type="caution">
    <text evidence="2">The sequence shown here is derived from an EMBL/GenBank/DDBJ whole genome shotgun (WGS) entry which is preliminary data.</text>
</comment>
<dbReference type="CDD" id="cd08267">
    <property type="entry name" value="MDR1"/>
    <property type="match status" value="1"/>
</dbReference>
<dbReference type="PANTHER" id="PTHR11695:SF294">
    <property type="entry name" value="RETICULON-4-INTERACTING PROTEIN 1, MITOCHONDRIAL"/>
    <property type="match status" value="1"/>
</dbReference>
<dbReference type="Pfam" id="PF08240">
    <property type="entry name" value="ADH_N"/>
    <property type="match status" value="1"/>
</dbReference>
<dbReference type="InterPro" id="IPR011032">
    <property type="entry name" value="GroES-like_sf"/>
</dbReference>
<reference evidence="2" key="1">
    <citation type="submission" date="2021-02" db="EMBL/GenBank/DDBJ databases">
        <authorList>
            <person name="Nowell W R."/>
        </authorList>
    </citation>
    <scope>NUCLEOTIDE SEQUENCE</scope>
</reference>
<dbReference type="AlphaFoldDB" id="A0A814H7S9"/>
<dbReference type="Gene3D" id="3.90.180.10">
    <property type="entry name" value="Medium-chain alcohol dehydrogenases, catalytic domain"/>
    <property type="match status" value="2"/>
</dbReference>
<dbReference type="InterPro" id="IPR020843">
    <property type="entry name" value="ER"/>
</dbReference>
<dbReference type="SUPFAM" id="SSF51735">
    <property type="entry name" value="NAD(P)-binding Rossmann-fold domains"/>
    <property type="match status" value="1"/>
</dbReference>
<dbReference type="PANTHER" id="PTHR11695">
    <property type="entry name" value="ALCOHOL DEHYDROGENASE RELATED"/>
    <property type="match status" value="1"/>
</dbReference>
<dbReference type="InterPro" id="IPR036291">
    <property type="entry name" value="NAD(P)-bd_dom_sf"/>
</dbReference>
<dbReference type="Proteomes" id="UP000663882">
    <property type="component" value="Unassembled WGS sequence"/>
</dbReference>
<dbReference type="Gene3D" id="3.40.50.720">
    <property type="entry name" value="NAD(P)-binding Rossmann-like Domain"/>
    <property type="match status" value="1"/>
</dbReference>
<gene>
    <name evidence="2" type="ORF">RFH988_LOCUS14471</name>
</gene>
<accession>A0A814H7S9</accession>
<sequence>MQSSAASIGNIGNNIPDLMTAAQQVGYGDAKDALQLKSDVTVPKELKASQVLVRNHAVSINAIDWKLLNGNMSIIKTYAFPHIPGMDCSGIVVNVGSSVGRLKVGDAVYGNMGYGNAFAEYVRADESLFALKPVNLSFAEAAAVPLAGETAYEALFQQREITRDSKSYNVTENVSEVMKPNNDDLLVIDYTKYNFGEILHHQNYDVVFDCVGGQEQWESAQQILKPGGRFITIVGDDPHSNLTVKNIVTMGAGVINRKFWSLVGQEPSYIFHILKHDYRHLDDMRVNYIETGKMKPMIDHVYDFYNLKELHEMYDRSKSGKAQGKMVAQIIKD</sequence>
<evidence type="ECO:0000313" key="2">
    <source>
        <dbReference type="EMBL" id="CAF1007025.1"/>
    </source>
</evidence>
<evidence type="ECO:0000313" key="3">
    <source>
        <dbReference type="Proteomes" id="UP000663882"/>
    </source>
</evidence>
<evidence type="ECO:0000259" key="1">
    <source>
        <dbReference type="SMART" id="SM00829"/>
    </source>
</evidence>
<organism evidence="2 3">
    <name type="scientific">Rotaria sordida</name>
    <dbReference type="NCBI Taxonomy" id="392033"/>
    <lineage>
        <taxon>Eukaryota</taxon>
        <taxon>Metazoa</taxon>
        <taxon>Spiralia</taxon>
        <taxon>Gnathifera</taxon>
        <taxon>Rotifera</taxon>
        <taxon>Eurotatoria</taxon>
        <taxon>Bdelloidea</taxon>
        <taxon>Philodinida</taxon>
        <taxon>Philodinidae</taxon>
        <taxon>Rotaria</taxon>
    </lineage>
</organism>
<dbReference type="EMBL" id="CAJNOO010000670">
    <property type="protein sequence ID" value="CAF1007025.1"/>
    <property type="molecule type" value="Genomic_DNA"/>
</dbReference>
<dbReference type="SMART" id="SM00829">
    <property type="entry name" value="PKS_ER"/>
    <property type="match status" value="1"/>
</dbReference>